<dbReference type="Pfam" id="PF03843">
    <property type="entry name" value="Slp"/>
    <property type="match status" value="1"/>
</dbReference>
<dbReference type="InterPro" id="IPR004658">
    <property type="entry name" value="OMP_Slp"/>
</dbReference>
<protein>
    <submittedName>
        <fullName evidence="2">Outer membrane lipoprotein</fullName>
    </submittedName>
</protein>
<dbReference type="PANTHER" id="PTHR37530">
    <property type="entry name" value="OUTER MEMBRANE PROTEIN SLP"/>
    <property type="match status" value="1"/>
</dbReference>
<dbReference type="PANTHER" id="PTHR37530:SF1">
    <property type="entry name" value="OUTER MEMBRANE PROTEIN SLP"/>
    <property type="match status" value="1"/>
</dbReference>
<feature type="region of interest" description="Disordered" evidence="1">
    <location>
        <begin position="1"/>
        <end position="31"/>
    </location>
</feature>
<reference evidence="2 3" key="1">
    <citation type="submission" date="2018-10" db="EMBL/GenBank/DDBJ databases">
        <title>Genomic Encyclopedia of Archaeal and Bacterial Type Strains, Phase II (KMG-II): from individual species to whole genera.</title>
        <authorList>
            <person name="Goeker M."/>
        </authorList>
    </citation>
    <scope>NUCLEOTIDE SEQUENCE [LARGE SCALE GENOMIC DNA]</scope>
    <source>
        <strain evidence="2 3">DSM 235</strain>
    </source>
</reference>
<dbReference type="Proteomes" id="UP000274556">
    <property type="component" value="Unassembled WGS sequence"/>
</dbReference>
<dbReference type="GO" id="GO:0019867">
    <property type="term" value="C:outer membrane"/>
    <property type="evidence" value="ECO:0007669"/>
    <property type="project" value="InterPro"/>
</dbReference>
<evidence type="ECO:0000313" key="3">
    <source>
        <dbReference type="Proteomes" id="UP000274556"/>
    </source>
</evidence>
<accession>A0A495V7A0</accession>
<keyword evidence="3" id="KW-1185">Reference proteome</keyword>
<keyword evidence="2" id="KW-0449">Lipoprotein</keyword>
<sequence>MSAAPARPEPAIRDAGGATGSEGPPDAVSARMADQGSARDLMSRLRRLRIAGLALLVLGGCATGRVPEAIRDSALPSPAVTEVQQRPETFIGQRVRWGGNILNVHNAPDSTRIEILARTLNRSGEPDAARGQGRFIVELPGFKDPAEYPKQRRLTVVGPLVRIETRDVGEYPYPYPVVAGDVWYLWPDPPTVATPSPYDYPWYRPWYGPWYGPWSGPWYGPWY</sequence>
<evidence type="ECO:0000256" key="1">
    <source>
        <dbReference type="SAM" id="MobiDB-lite"/>
    </source>
</evidence>
<proteinExistence type="predicted"/>
<dbReference type="EMBL" id="RBXL01000001">
    <property type="protein sequence ID" value="RKT45286.1"/>
    <property type="molecule type" value="Genomic_DNA"/>
</dbReference>
<name>A0A495V7A0_9GAMM</name>
<organism evidence="2 3">
    <name type="scientific">Thiocapsa rosea</name>
    <dbReference type="NCBI Taxonomy" id="69360"/>
    <lineage>
        <taxon>Bacteria</taxon>
        <taxon>Pseudomonadati</taxon>
        <taxon>Pseudomonadota</taxon>
        <taxon>Gammaproteobacteria</taxon>
        <taxon>Chromatiales</taxon>
        <taxon>Chromatiaceae</taxon>
        <taxon>Thiocapsa</taxon>
    </lineage>
</organism>
<comment type="caution">
    <text evidence="2">The sequence shown here is derived from an EMBL/GenBank/DDBJ whole genome shotgun (WGS) entry which is preliminary data.</text>
</comment>
<gene>
    <name evidence="2" type="ORF">BDD21_2722</name>
</gene>
<dbReference type="AlphaFoldDB" id="A0A495V7A0"/>
<evidence type="ECO:0000313" key="2">
    <source>
        <dbReference type="EMBL" id="RKT45286.1"/>
    </source>
</evidence>